<evidence type="ECO:0000256" key="5">
    <source>
        <dbReference type="ARBA" id="ARBA00022801"/>
    </source>
</evidence>
<feature type="region of interest" description="Disordered" evidence="12">
    <location>
        <begin position="406"/>
        <end position="426"/>
    </location>
</feature>
<dbReference type="GO" id="GO:0140078">
    <property type="term" value="F:class I DNA-(apurinic or apyrimidinic site) endonuclease activity"/>
    <property type="evidence" value="ECO:0007669"/>
    <property type="project" value="UniProtKB-EC"/>
</dbReference>
<dbReference type="InterPro" id="IPR012904">
    <property type="entry name" value="OGG_N"/>
</dbReference>
<dbReference type="SUPFAM" id="SSF55945">
    <property type="entry name" value="TATA-box binding protein-like"/>
    <property type="match status" value="1"/>
</dbReference>
<dbReference type="GO" id="GO:0005634">
    <property type="term" value="C:nucleus"/>
    <property type="evidence" value="ECO:0007669"/>
    <property type="project" value="UniProtKB-SubCell"/>
</dbReference>
<evidence type="ECO:0000259" key="13">
    <source>
        <dbReference type="SMART" id="SM00478"/>
    </source>
</evidence>
<feature type="domain" description="HhH-GPD" evidence="13">
    <location>
        <begin position="209"/>
        <end position="390"/>
    </location>
</feature>
<dbReference type="InterPro" id="IPR003265">
    <property type="entry name" value="HhH-GPD_domain"/>
</dbReference>
<dbReference type="PANTHER" id="PTHR10242:SF2">
    <property type="entry name" value="N-GLYCOSYLASE_DNA LYASE"/>
    <property type="match status" value="1"/>
</dbReference>
<keyword evidence="4" id="KW-0227">DNA damage</keyword>
<dbReference type="EMBL" id="BDSP01000168">
    <property type="protein sequence ID" value="GAX21501.1"/>
    <property type="molecule type" value="Genomic_DNA"/>
</dbReference>
<dbReference type="AlphaFoldDB" id="A0A1Z5K5Y7"/>
<keyword evidence="9" id="KW-0511">Multifunctional enzyme</keyword>
<dbReference type="GO" id="GO:0034039">
    <property type="term" value="F:8-oxo-7,8-dihydroguanine DNA N-glycosylase activity"/>
    <property type="evidence" value="ECO:0007669"/>
    <property type="project" value="TreeGrafter"/>
</dbReference>
<evidence type="ECO:0000256" key="1">
    <source>
        <dbReference type="ARBA" id="ARBA00004123"/>
    </source>
</evidence>
<dbReference type="FunFam" id="1.10.1670.10:FF:000005">
    <property type="entry name" value="N-glycosylase/DNA lyase OGG1"/>
    <property type="match status" value="1"/>
</dbReference>
<organism evidence="14 15">
    <name type="scientific">Fistulifera solaris</name>
    <name type="common">Oleaginous diatom</name>
    <dbReference type="NCBI Taxonomy" id="1519565"/>
    <lineage>
        <taxon>Eukaryota</taxon>
        <taxon>Sar</taxon>
        <taxon>Stramenopiles</taxon>
        <taxon>Ochrophyta</taxon>
        <taxon>Bacillariophyta</taxon>
        <taxon>Bacillariophyceae</taxon>
        <taxon>Bacillariophycidae</taxon>
        <taxon>Naviculales</taxon>
        <taxon>Naviculaceae</taxon>
        <taxon>Fistulifera</taxon>
    </lineage>
</organism>
<dbReference type="Proteomes" id="UP000198406">
    <property type="component" value="Unassembled WGS sequence"/>
</dbReference>
<accession>A0A1Z5K5Y7</accession>
<dbReference type="GO" id="GO:0006289">
    <property type="term" value="P:nucleotide-excision repair"/>
    <property type="evidence" value="ECO:0007669"/>
    <property type="project" value="InterPro"/>
</dbReference>
<evidence type="ECO:0000256" key="11">
    <source>
        <dbReference type="ARBA" id="ARBA00044632"/>
    </source>
</evidence>
<keyword evidence="5" id="KW-0378">Hydrolase</keyword>
<keyword evidence="8" id="KW-0539">Nucleus</keyword>
<evidence type="ECO:0000256" key="2">
    <source>
        <dbReference type="ARBA" id="ARBA00010679"/>
    </source>
</evidence>
<dbReference type="Gene3D" id="1.10.340.30">
    <property type="entry name" value="Hypothetical protein, domain 2"/>
    <property type="match status" value="1"/>
</dbReference>
<evidence type="ECO:0000256" key="6">
    <source>
        <dbReference type="ARBA" id="ARBA00023204"/>
    </source>
</evidence>
<proteinExistence type="inferred from homology"/>
<keyword evidence="6" id="KW-0234">DNA repair</keyword>
<dbReference type="GO" id="GO:0006285">
    <property type="term" value="P:base-excision repair, AP site formation"/>
    <property type="evidence" value="ECO:0007669"/>
    <property type="project" value="TreeGrafter"/>
</dbReference>
<dbReference type="InterPro" id="IPR052054">
    <property type="entry name" value="Oxidative_DNA_repair_enzyme"/>
</dbReference>
<evidence type="ECO:0000256" key="7">
    <source>
        <dbReference type="ARBA" id="ARBA00023239"/>
    </source>
</evidence>
<dbReference type="OrthoDB" id="238681at2759"/>
<sequence>MTRAARGIAKVISAAAGPRTPTKGKKRSLRTVTPDQIVSSSPPRNDIAKKSVPFQEPRIVDKEDALSDEGFRDLKVPARELRPSATLTTGQCFHWKAVDEPVGSSAWGTHNATQWIGTVRIPDTSDYLVLLLRETIDTTLYKVLFAPPDYDIVKTDDVLYQYFQLDQSLSVLYDQWSHECSRLKRIAACIPGVRVICQDPWECLVSFLCSSNNNIPRIFGMLAKIRRTYGRPLLTLRTSDGNEETFYSFPSFEQLVAKASEDELRNVCGMGYRAKYLLGTMEKIKAASGEPYLNSLRGVKSPLDVQEALIQFPGVGRKVADCIALFSLRQTEAIPVDVHVWDMARRDYAFNTSNVKSLTPTVYRAVGDLFRERFSTHSGWAHSLLFVAELPSFRPVLPSDIREEMESFSKKRNAEKKATKAAKESE</sequence>
<evidence type="ECO:0000256" key="10">
    <source>
        <dbReference type="ARBA" id="ARBA00023295"/>
    </source>
</evidence>
<comment type="similarity">
    <text evidence="2">Belongs to the type-1 OGG1 family.</text>
</comment>
<reference evidence="14 15" key="1">
    <citation type="journal article" date="2015" name="Plant Cell">
        <title>Oil accumulation by the oleaginous diatom Fistulifera solaris as revealed by the genome and transcriptome.</title>
        <authorList>
            <person name="Tanaka T."/>
            <person name="Maeda Y."/>
            <person name="Veluchamy A."/>
            <person name="Tanaka M."/>
            <person name="Abida H."/>
            <person name="Marechal E."/>
            <person name="Bowler C."/>
            <person name="Muto M."/>
            <person name="Sunaga Y."/>
            <person name="Tanaka M."/>
            <person name="Yoshino T."/>
            <person name="Taniguchi T."/>
            <person name="Fukuda Y."/>
            <person name="Nemoto M."/>
            <person name="Matsumoto M."/>
            <person name="Wong P.S."/>
            <person name="Aburatani S."/>
            <person name="Fujibuchi W."/>
        </authorList>
    </citation>
    <scope>NUCLEOTIDE SEQUENCE [LARGE SCALE GENOMIC DNA]</scope>
    <source>
        <strain evidence="14 15">JPCC DA0580</strain>
    </source>
</reference>
<dbReference type="Pfam" id="PF00730">
    <property type="entry name" value="HhH-GPD"/>
    <property type="match status" value="1"/>
</dbReference>
<evidence type="ECO:0000256" key="3">
    <source>
        <dbReference type="ARBA" id="ARBA00012720"/>
    </source>
</evidence>
<evidence type="ECO:0000256" key="9">
    <source>
        <dbReference type="ARBA" id="ARBA00023268"/>
    </source>
</evidence>
<dbReference type="SMART" id="SM00478">
    <property type="entry name" value="ENDO3c"/>
    <property type="match status" value="1"/>
</dbReference>
<dbReference type="PANTHER" id="PTHR10242">
    <property type="entry name" value="8-OXOGUANINE DNA GLYCOSYLASE"/>
    <property type="match status" value="1"/>
</dbReference>
<evidence type="ECO:0000256" key="12">
    <source>
        <dbReference type="SAM" id="MobiDB-lite"/>
    </source>
</evidence>
<keyword evidence="7 14" id="KW-0456">Lyase</keyword>
<dbReference type="Gene3D" id="3.30.310.40">
    <property type="match status" value="1"/>
</dbReference>
<feature type="compositionally biased region" description="Polar residues" evidence="12">
    <location>
        <begin position="30"/>
        <end position="43"/>
    </location>
</feature>
<dbReference type="InParanoid" id="A0A1Z5K5Y7"/>
<dbReference type="InterPro" id="IPR011257">
    <property type="entry name" value="DNA_glycosylase"/>
</dbReference>
<name>A0A1Z5K5Y7_FISSO</name>
<feature type="region of interest" description="Disordered" evidence="12">
    <location>
        <begin position="1"/>
        <end position="50"/>
    </location>
</feature>
<evidence type="ECO:0000256" key="4">
    <source>
        <dbReference type="ARBA" id="ARBA00022763"/>
    </source>
</evidence>
<dbReference type="CDD" id="cd00056">
    <property type="entry name" value="ENDO3c"/>
    <property type="match status" value="1"/>
</dbReference>
<dbReference type="GO" id="GO:0003684">
    <property type="term" value="F:damaged DNA binding"/>
    <property type="evidence" value="ECO:0007669"/>
    <property type="project" value="InterPro"/>
</dbReference>
<dbReference type="EC" id="4.2.99.18" evidence="3"/>
<comment type="catalytic activity">
    <reaction evidence="11">
        <text>2'-deoxyribonucleotide-(2'-deoxyribose 5'-phosphate)-2'-deoxyribonucleotide-DNA = a 3'-end 2'-deoxyribonucleotide-(2,3-dehydro-2,3-deoxyribose 5'-phosphate)-DNA + a 5'-end 5'-phospho-2'-deoxyribonucleoside-DNA + H(+)</text>
        <dbReference type="Rhea" id="RHEA:66592"/>
        <dbReference type="Rhea" id="RHEA-COMP:13180"/>
        <dbReference type="Rhea" id="RHEA-COMP:16897"/>
        <dbReference type="Rhea" id="RHEA-COMP:17067"/>
        <dbReference type="ChEBI" id="CHEBI:15378"/>
        <dbReference type="ChEBI" id="CHEBI:136412"/>
        <dbReference type="ChEBI" id="CHEBI:157695"/>
        <dbReference type="ChEBI" id="CHEBI:167181"/>
        <dbReference type="EC" id="4.2.99.18"/>
    </reaction>
</comment>
<gene>
    <name evidence="14" type="ORF">FisN_4Hu563</name>
</gene>
<comment type="subcellular location">
    <subcellularLocation>
        <location evidence="1">Nucleus</location>
    </subcellularLocation>
</comment>
<evidence type="ECO:0000256" key="8">
    <source>
        <dbReference type="ARBA" id="ARBA00023242"/>
    </source>
</evidence>
<dbReference type="Pfam" id="PF07934">
    <property type="entry name" value="OGG_N"/>
    <property type="match status" value="1"/>
</dbReference>
<protein>
    <recommendedName>
        <fullName evidence="3">DNA-(apurinic or apyrimidinic site) lyase</fullName>
        <ecNumber evidence="3">4.2.99.18</ecNumber>
    </recommendedName>
</protein>
<keyword evidence="10" id="KW-0326">Glycosidase</keyword>
<comment type="caution">
    <text evidence="14">The sequence shown here is derived from an EMBL/GenBank/DDBJ whole genome shotgun (WGS) entry which is preliminary data.</text>
</comment>
<dbReference type="SUPFAM" id="SSF48150">
    <property type="entry name" value="DNA-glycosylase"/>
    <property type="match status" value="1"/>
</dbReference>
<evidence type="ECO:0000313" key="14">
    <source>
        <dbReference type="EMBL" id="GAX21501.1"/>
    </source>
</evidence>
<dbReference type="Gene3D" id="1.10.1670.10">
    <property type="entry name" value="Helix-hairpin-Helix base-excision DNA repair enzymes (C-terminal)"/>
    <property type="match status" value="1"/>
</dbReference>
<evidence type="ECO:0000313" key="15">
    <source>
        <dbReference type="Proteomes" id="UP000198406"/>
    </source>
</evidence>
<feature type="compositionally biased region" description="Basic and acidic residues" evidence="12">
    <location>
        <begin position="415"/>
        <end position="426"/>
    </location>
</feature>
<keyword evidence="15" id="KW-1185">Reference proteome</keyword>
<dbReference type="InterPro" id="IPR023170">
    <property type="entry name" value="HhH_base_excis_C"/>
</dbReference>